<dbReference type="RefSeq" id="WP_095595395.1">
    <property type="nucleotide sequence ID" value="NZ_BMKN01000003.1"/>
</dbReference>
<accession>A0A917ELW9</accession>
<keyword evidence="2" id="KW-1185">Reference proteome</keyword>
<dbReference type="EMBL" id="BMKN01000003">
    <property type="protein sequence ID" value="GGE61459.1"/>
    <property type="molecule type" value="Genomic_DNA"/>
</dbReference>
<name>A0A917ELW9_9RHOB</name>
<reference evidence="1" key="2">
    <citation type="submission" date="2020-09" db="EMBL/GenBank/DDBJ databases">
        <authorList>
            <person name="Sun Q."/>
            <person name="Zhou Y."/>
        </authorList>
    </citation>
    <scope>NUCLEOTIDE SEQUENCE</scope>
    <source>
        <strain evidence="1">CGMCC 1.16012</strain>
    </source>
</reference>
<evidence type="ECO:0000313" key="2">
    <source>
        <dbReference type="Proteomes" id="UP000606730"/>
    </source>
</evidence>
<gene>
    <name evidence="1" type="ORF">GCM10011517_31230</name>
</gene>
<dbReference type="Proteomes" id="UP000606730">
    <property type="component" value="Unassembled WGS sequence"/>
</dbReference>
<dbReference type="InterPro" id="IPR009758">
    <property type="entry name" value="DUF1326"/>
</dbReference>
<evidence type="ECO:0000313" key="1">
    <source>
        <dbReference type="EMBL" id="GGE61459.1"/>
    </source>
</evidence>
<dbReference type="OrthoDB" id="9802256at2"/>
<sequence length="200" mass="21712">MPDQTRYRIEGSYYEACNCDAICPCRRQNGMEGGLSTYGNCDFILSWAILKGHSGQTDLSGLGVCMAGTYDDDEDGSLWSVFIYVDEHASDAQMAALAEIFQGQAGGNILFTGNISKVFGVKRARIALDHTKGHETIAVGGIGAARVDEYVDFHGTVSCGIPGHEHPGKESVSSLSIKDGPLEWDYKERCGFSTDFAYWS</sequence>
<organism evidence="1 2">
    <name type="scientific">Actibacterium pelagium</name>
    <dbReference type="NCBI Taxonomy" id="2029103"/>
    <lineage>
        <taxon>Bacteria</taxon>
        <taxon>Pseudomonadati</taxon>
        <taxon>Pseudomonadota</taxon>
        <taxon>Alphaproteobacteria</taxon>
        <taxon>Rhodobacterales</taxon>
        <taxon>Roseobacteraceae</taxon>
        <taxon>Actibacterium</taxon>
    </lineage>
</organism>
<dbReference type="Pfam" id="PF07040">
    <property type="entry name" value="DUF1326"/>
    <property type="match status" value="1"/>
</dbReference>
<evidence type="ECO:0008006" key="3">
    <source>
        <dbReference type="Google" id="ProtNLM"/>
    </source>
</evidence>
<reference evidence="1" key="1">
    <citation type="journal article" date="2014" name="Int. J. Syst. Evol. Microbiol.">
        <title>Complete genome sequence of Corynebacterium casei LMG S-19264T (=DSM 44701T), isolated from a smear-ripened cheese.</title>
        <authorList>
            <consortium name="US DOE Joint Genome Institute (JGI-PGF)"/>
            <person name="Walter F."/>
            <person name="Albersmeier A."/>
            <person name="Kalinowski J."/>
            <person name="Ruckert C."/>
        </authorList>
    </citation>
    <scope>NUCLEOTIDE SEQUENCE</scope>
    <source>
        <strain evidence="1">CGMCC 1.16012</strain>
    </source>
</reference>
<protein>
    <recommendedName>
        <fullName evidence="3">DUF1326 domain-containing protein</fullName>
    </recommendedName>
</protein>
<proteinExistence type="predicted"/>
<dbReference type="AlphaFoldDB" id="A0A917ELW9"/>
<comment type="caution">
    <text evidence="1">The sequence shown here is derived from an EMBL/GenBank/DDBJ whole genome shotgun (WGS) entry which is preliminary data.</text>
</comment>